<evidence type="ECO:0000313" key="1">
    <source>
        <dbReference type="EMBL" id="TGO02095.1"/>
    </source>
</evidence>
<dbReference type="Proteomes" id="UP000030428">
    <property type="component" value="Unassembled WGS sequence"/>
</dbReference>
<sequence>MAFSIHLNRLTQNDKYALYEYGSTGKNFGKIRIDKVNGDIYLLKLAEDDDSEAQAKRAGFALIKHWKKNEFPESAYWAS</sequence>
<protein>
    <submittedName>
        <fullName evidence="1">Uncharacterized protein</fullName>
    </submittedName>
</protein>
<gene>
    <name evidence="1" type="ORF">PN36_30555</name>
</gene>
<dbReference type="EMBL" id="JSZA02000228">
    <property type="protein sequence ID" value="TGO02095.1"/>
    <property type="molecule type" value="Genomic_DNA"/>
</dbReference>
<accession>A0A4E0QRY7</accession>
<name>A0A4E0QRY7_9GAMM</name>
<keyword evidence="2" id="KW-1185">Reference proteome</keyword>
<evidence type="ECO:0000313" key="2">
    <source>
        <dbReference type="Proteomes" id="UP000030428"/>
    </source>
</evidence>
<organism evidence="1 2">
    <name type="scientific">Candidatus Thiomargarita nelsonii</name>
    <dbReference type="NCBI Taxonomy" id="1003181"/>
    <lineage>
        <taxon>Bacteria</taxon>
        <taxon>Pseudomonadati</taxon>
        <taxon>Pseudomonadota</taxon>
        <taxon>Gammaproteobacteria</taxon>
        <taxon>Thiotrichales</taxon>
        <taxon>Thiotrichaceae</taxon>
        <taxon>Thiomargarita</taxon>
    </lineage>
</organism>
<reference evidence="1 2" key="1">
    <citation type="journal article" date="2016" name="Front. Microbiol.">
        <title>Single-Cell (Meta-)Genomics of a Dimorphic Candidatus Thiomargarita nelsonii Reveals Genomic Plasticity.</title>
        <authorList>
            <person name="Flood B.E."/>
            <person name="Fliss P."/>
            <person name="Jones D.S."/>
            <person name="Dick G.J."/>
            <person name="Jain S."/>
            <person name="Kaster A.K."/>
            <person name="Winkel M."/>
            <person name="Mussmann M."/>
            <person name="Bailey J."/>
        </authorList>
    </citation>
    <scope>NUCLEOTIDE SEQUENCE [LARGE SCALE GENOMIC DNA]</scope>
    <source>
        <strain evidence="1">Hydrate Ridge</strain>
    </source>
</reference>
<dbReference type="AlphaFoldDB" id="A0A4E0QRY7"/>
<comment type="caution">
    <text evidence="1">The sequence shown here is derived from an EMBL/GenBank/DDBJ whole genome shotgun (WGS) entry which is preliminary data.</text>
</comment>
<proteinExistence type="predicted"/>